<reference evidence="15 16" key="1">
    <citation type="submission" date="2022-01" db="EMBL/GenBank/DDBJ databases">
        <title>A chromosomal length assembly of Cordylochernes scorpioides.</title>
        <authorList>
            <person name="Zeh D."/>
            <person name="Zeh J."/>
        </authorList>
    </citation>
    <scope>NUCLEOTIDE SEQUENCE [LARGE SCALE GENOMIC DNA]</scope>
    <source>
        <strain evidence="15">IN4F17</strain>
        <tissue evidence="15">Whole Body</tissue>
    </source>
</reference>
<evidence type="ECO:0000256" key="5">
    <source>
        <dbReference type="ARBA" id="ARBA00022832"/>
    </source>
</evidence>
<comment type="similarity">
    <text evidence="2 12">Belongs to the fatty acid desaturase type 1 family.</text>
</comment>
<dbReference type="PANTHER" id="PTHR11351">
    <property type="entry name" value="ACYL-COA DESATURASE"/>
    <property type="match status" value="1"/>
</dbReference>
<proteinExistence type="inferred from homology"/>
<evidence type="ECO:0000256" key="13">
    <source>
        <dbReference type="SAM" id="Phobius"/>
    </source>
</evidence>
<dbReference type="InterPro" id="IPR005804">
    <property type="entry name" value="FA_desaturase_dom"/>
</dbReference>
<evidence type="ECO:0000256" key="6">
    <source>
        <dbReference type="ARBA" id="ARBA00022989"/>
    </source>
</evidence>
<feature type="transmembrane region" description="Helical" evidence="13">
    <location>
        <begin position="194"/>
        <end position="212"/>
    </location>
</feature>
<comment type="domain">
    <text evidence="12">The histidine box domains are involved in binding the catalytic metal ions.</text>
</comment>
<keyword evidence="11 12" id="KW-0275">Fatty acid biosynthesis</keyword>
<keyword evidence="7 12" id="KW-0560">Oxidoreductase</keyword>
<dbReference type="Proteomes" id="UP001235939">
    <property type="component" value="Chromosome 15"/>
</dbReference>
<evidence type="ECO:0000259" key="14">
    <source>
        <dbReference type="Pfam" id="PF00487"/>
    </source>
</evidence>
<dbReference type="Pfam" id="PF00487">
    <property type="entry name" value="FA_desaturase"/>
    <property type="match status" value="1"/>
</dbReference>
<accession>A0ABY6L9Y6</accession>
<keyword evidence="9" id="KW-0443">Lipid metabolism</keyword>
<evidence type="ECO:0000313" key="16">
    <source>
        <dbReference type="Proteomes" id="UP001235939"/>
    </source>
</evidence>
<evidence type="ECO:0000256" key="3">
    <source>
        <dbReference type="ARBA" id="ARBA00022516"/>
    </source>
</evidence>
<gene>
    <name evidence="15" type="ORF">LAZ67_15001568</name>
</gene>
<keyword evidence="4 12" id="KW-0812">Transmembrane</keyword>
<dbReference type="PANTHER" id="PTHR11351:SF31">
    <property type="entry name" value="DESATURASE 1, ISOFORM A-RELATED"/>
    <property type="match status" value="1"/>
</dbReference>
<protein>
    <submittedName>
        <fullName evidence="15">SCD</fullName>
    </submittedName>
</protein>
<feature type="transmembrane region" description="Helical" evidence="13">
    <location>
        <begin position="76"/>
        <end position="96"/>
    </location>
</feature>
<name>A0ABY6L9Y6_9ARAC</name>
<evidence type="ECO:0000256" key="9">
    <source>
        <dbReference type="ARBA" id="ARBA00023098"/>
    </source>
</evidence>
<evidence type="ECO:0000256" key="1">
    <source>
        <dbReference type="ARBA" id="ARBA00004141"/>
    </source>
</evidence>
<keyword evidence="8" id="KW-0408">Iron</keyword>
<feature type="domain" description="Fatty acid desaturase" evidence="14">
    <location>
        <begin position="73"/>
        <end position="287"/>
    </location>
</feature>
<evidence type="ECO:0000256" key="12">
    <source>
        <dbReference type="RuleBase" id="RU000581"/>
    </source>
</evidence>
<evidence type="ECO:0000256" key="4">
    <source>
        <dbReference type="ARBA" id="ARBA00022692"/>
    </source>
</evidence>
<evidence type="ECO:0000313" key="15">
    <source>
        <dbReference type="EMBL" id="UYV77569.1"/>
    </source>
</evidence>
<evidence type="ECO:0000256" key="2">
    <source>
        <dbReference type="ARBA" id="ARBA00009295"/>
    </source>
</evidence>
<keyword evidence="16" id="KW-1185">Reference proteome</keyword>
<keyword evidence="10 13" id="KW-0472">Membrane</keyword>
<evidence type="ECO:0000256" key="8">
    <source>
        <dbReference type="ARBA" id="ARBA00023004"/>
    </source>
</evidence>
<organism evidence="15 16">
    <name type="scientific">Cordylochernes scorpioides</name>
    <dbReference type="NCBI Taxonomy" id="51811"/>
    <lineage>
        <taxon>Eukaryota</taxon>
        <taxon>Metazoa</taxon>
        <taxon>Ecdysozoa</taxon>
        <taxon>Arthropoda</taxon>
        <taxon>Chelicerata</taxon>
        <taxon>Arachnida</taxon>
        <taxon>Pseudoscorpiones</taxon>
        <taxon>Cheliferoidea</taxon>
        <taxon>Chernetidae</taxon>
        <taxon>Cordylochernes</taxon>
    </lineage>
</organism>
<evidence type="ECO:0000256" key="10">
    <source>
        <dbReference type="ARBA" id="ARBA00023136"/>
    </source>
</evidence>
<dbReference type="CDD" id="cd03505">
    <property type="entry name" value="Delta9-FADS-like"/>
    <property type="match status" value="1"/>
</dbReference>
<comment type="subcellular location">
    <subcellularLocation>
        <location evidence="1">Membrane</location>
        <topology evidence="1">Multi-pass membrane protein</topology>
    </subcellularLocation>
</comment>
<keyword evidence="6 13" id="KW-1133">Transmembrane helix</keyword>
<dbReference type="PRINTS" id="PR00075">
    <property type="entry name" value="FACDDSATRASE"/>
</dbReference>
<keyword evidence="5" id="KW-0276">Fatty acid metabolism</keyword>
<dbReference type="InterPro" id="IPR015876">
    <property type="entry name" value="Acyl-CoA_DS"/>
</dbReference>
<dbReference type="EMBL" id="CP092877">
    <property type="protein sequence ID" value="UYV77569.1"/>
    <property type="molecule type" value="Genomic_DNA"/>
</dbReference>
<sequence length="339" mass="39506">MPWYEQYIGITGPLIAPILQKTEIAFMDALPEKAKKNEFKLEIVWKNVVLFTILHILAFYGFYLGFTQAKAKTWGVYWILSYLAALSVTGGHHRLWTHRSYKAKTPLRIFYIIGSCLASQNNVYIWVRDHRMHHKFVDTNADPHNIQRGFFFAHMGWLLCKKHPDVTEKGKTVDMSDVLSDPIVRFQKRYFKRLTILITLIIPTLIGVYLLGESFTLSFCLLGMARVVNILHATWTVNSFAHYTGYRPFDVSQEARENLFVSILSSGEGWHNYHHVFPWDYSTSELGYYYNLTKLFIDLMAKIGQAYDLRSATTSQISRKKLQGDGIHRWYTVKRLQED</sequence>
<feature type="transmembrane region" description="Helical" evidence="13">
    <location>
        <begin position="43"/>
        <end position="64"/>
    </location>
</feature>
<keyword evidence="3 12" id="KW-0444">Lipid biosynthesis</keyword>
<evidence type="ECO:0000256" key="11">
    <source>
        <dbReference type="ARBA" id="ARBA00023160"/>
    </source>
</evidence>
<evidence type="ECO:0000256" key="7">
    <source>
        <dbReference type="ARBA" id="ARBA00023002"/>
    </source>
</evidence>
<comment type="cofactor">
    <cofactor evidence="12">
        <name>Fe(2+)</name>
        <dbReference type="ChEBI" id="CHEBI:29033"/>
    </cofactor>
</comment>